<dbReference type="Pfam" id="PF04749">
    <property type="entry name" value="PLAC8"/>
    <property type="match status" value="1"/>
</dbReference>
<evidence type="ECO:0000313" key="1">
    <source>
        <dbReference type="EMBL" id="KAL2633456.1"/>
    </source>
</evidence>
<dbReference type="AlphaFoldDB" id="A0ABD1YS89"/>
<comment type="caution">
    <text evidence="1">The sequence shown here is derived from an EMBL/GenBank/DDBJ whole genome shotgun (WGS) entry which is preliminary data.</text>
</comment>
<keyword evidence="2" id="KW-1185">Reference proteome</keyword>
<sequence length="232" mass="25619">MFLSSESSSASLFREQSELLGERLHEFAEFSQISIRSDTELSWKSFLYTSGFIHQALIEDSSSHRSVDEHAPRHGQLHWSSGICACCDDLPICCLGCWCPCVLVGQNVEMLEGKPWIGPCIMHFLLWGVITGLCCAVTEGSLFGILGSCVPCYVCSYRKALRAKYNLTDAPCGDFFTHLCCHMCANCQEYRELRERMPTGGGLPVAVPPPVQTMSAPSVTNNYDSQGHGESF</sequence>
<dbReference type="PANTHER" id="PTHR15907">
    <property type="entry name" value="DUF614 FAMILY PROTEIN-RELATED"/>
    <property type="match status" value="1"/>
</dbReference>
<protein>
    <submittedName>
        <fullName evidence="1">Uncharacterized protein</fullName>
    </submittedName>
</protein>
<organism evidence="1 2">
    <name type="scientific">Riccia fluitans</name>
    <dbReference type="NCBI Taxonomy" id="41844"/>
    <lineage>
        <taxon>Eukaryota</taxon>
        <taxon>Viridiplantae</taxon>
        <taxon>Streptophyta</taxon>
        <taxon>Embryophyta</taxon>
        <taxon>Marchantiophyta</taxon>
        <taxon>Marchantiopsida</taxon>
        <taxon>Marchantiidae</taxon>
        <taxon>Marchantiales</taxon>
        <taxon>Ricciaceae</taxon>
        <taxon>Riccia</taxon>
    </lineage>
</organism>
<proteinExistence type="predicted"/>
<dbReference type="NCBIfam" id="TIGR01571">
    <property type="entry name" value="A_thal_Cys_rich"/>
    <property type="match status" value="1"/>
</dbReference>
<dbReference type="EMBL" id="JBHFFA010000003">
    <property type="protein sequence ID" value="KAL2633456.1"/>
    <property type="molecule type" value="Genomic_DNA"/>
</dbReference>
<dbReference type="Proteomes" id="UP001605036">
    <property type="component" value="Unassembled WGS sequence"/>
</dbReference>
<name>A0ABD1YS89_9MARC</name>
<reference evidence="1 2" key="1">
    <citation type="submission" date="2024-09" db="EMBL/GenBank/DDBJ databases">
        <title>Chromosome-scale assembly of Riccia fluitans.</title>
        <authorList>
            <person name="Paukszto L."/>
            <person name="Sawicki J."/>
            <person name="Karawczyk K."/>
            <person name="Piernik-Szablinska J."/>
            <person name="Szczecinska M."/>
            <person name="Mazdziarz M."/>
        </authorList>
    </citation>
    <scope>NUCLEOTIDE SEQUENCE [LARGE SCALE GENOMIC DNA]</scope>
    <source>
        <strain evidence="1">Rf_01</strain>
        <tissue evidence="1">Aerial parts of the thallus</tissue>
    </source>
</reference>
<dbReference type="InterPro" id="IPR006461">
    <property type="entry name" value="PLAC_motif_containing"/>
</dbReference>
<gene>
    <name evidence="1" type="ORF">R1flu_004935</name>
</gene>
<accession>A0ABD1YS89</accession>
<evidence type="ECO:0000313" key="2">
    <source>
        <dbReference type="Proteomes" id="UP001605036"/>
    </source>
</evidence>